<feature type="domain" description="N-acetyltransferase" evidence="1">
    <location>
        <begin position="320"/>
        <end position="456"/>
    </location>
</feature>
<dbReference type="InterPro" id="IPR016181">
    <property type="entry name" value="Acyl_CoA_acyltransferase"/>
</dbReference>
<dbReference type="CDD" id="cd04301">
    <property type="entry name" value="NAT_SF"/>
    <property type="match status" value="2"/>
</dbReference>
<dbReference type="RefSeq" id="WP_271013769.1">
    <property type="nucleotide sequence ID" value="NZ_JAQIFT010000074.1"/>
</dbReference>
<reference evidence="2" key="1">
    <citation type="journal article" date="2023" name="Int. J. Syst. Evol. Microbiol.">
        <title>&lt;i&gt;Holtiella tumoricola&lt;/i&gt; gen. nov. sp. nov., isolated from a human clinical sample.</title>
        <authorList>
            <person name="Allen-Vercoe E."/>
            <person name="Daigneault M.C."/>
            <person name="Vancuren S.J."/>
            <person name="Cochrane K."/>
            <person name="O'Neal L.L."/>
            <person name="Sankaranarayanan K."/>
            <person name="Lawson P.A."/>
        </authorList>
    </citation>
    <scope>NUCLEOTIDE SEQUENCE</scope>
    <source>
        <strain evidence="2">CC70A</strain>
    </source>
</reference>
<dbReference type="Pfam" id="PF00583">
    <property type="entry name" value="Acetyltransf_1"/>
    <property type="match status" value="2"/>
</dbReference>
<keyword evidence="3" id="KW-1185">Reference proteome</keyword>
<proteinExistence type="predicted"/>
<dbReference type="Gene3D" id="3.40.630.30">
    <property type="match status" value="2"/>
</dbReference>
<organism evidence="2 3">
    <name type="scientific">Holtiella tumoricola</name>
    <dbReference type="NCBI Taxonomy" id="3018743"/>
    <lineage>
        <taxon>Bacteria</taxon>
        <taxon>Bacillati</taxon>
        <taxon>Bacillota</taxon>
        <taxon>Clostridia</taxon>
        <taxon>Lachnospirales</taxon>
        <taxon>Cellulosilyticaceae</taxon>
        <taxon>Holtiella</taxon>
    </lineage>
</organism>
<gene>
    <name evidence="2" type="ORF">PBV87_21990</name>
</gene>
<dbReference type="SUPFAM" id="SSF55729">
    <property type="entry name" value="Acyl-CoA N-acyltransferases (Nat)"/>
    <property type="match status" value="2"/>
</dbReference>
<sequence>MQLIDITKGLRLRRYDGNYDFALSWYQDEEMLRLVDGKDASVYDALKLTRMYNYLNEQGELYFIEIQEQDEFKPIGDVTLCKDDLPIVIGESKYRGKGIGKQVIEVLKERARELGYTTLGVREIYNYNNASIRLFENVGFIKYKSTVDGFSYRYDLIMKRGSEEMKCCYLGEEYTEEIVQLMSKYNKLLQYRIGYCSVKPESIRADVKESFADPENKTVGILQDSKLVAVIGLEIDEAKQVVEMVGPFVEGKEKQMWLELSEQLISFVLKELGNAYTYKFFIHKEHEWCKSLLRSMHTHFMGDEYTLRIYPSNIGALEEYLVEVPSVEEYEEVKALHDLTWPGVYYSGEEIVTMLDKGHQVFIVKQGQEIVGYTFIEQQLSGKRGYIHFLAVKEAYRGKGIGRALLQYAIKWSMQDAEVEKVCLCVEVENENALKLYYGIGFEIEEAYEAYHIDKS</sequence>
<dbReference type="PANTHER" id="PTHR43415">
    <property type="entry name" value="SPERMIDINE N(1)-ACETYLTRANSFERASE"/>
    <property type="match status" value="1"/>
</dbReference>
<evidence type="ECO:0000259" key="1">
    <source>
        <dbReference type="PROSITE" id="PS51186"/>
    </source>
</evidence>
<evidence type="ECO:0000313" key="3">
    <source>
        <dbReference type="Proteomes" id="UP001169242"/>
    </source>
</evidence>
<dbReference type="GO" id="GO:0004145">
    <property type="term" value="F:diamine N-acetyltransferase activity"/>
    <property type="evidence" value="ECO:0007669"/>
    <property type="project" value="TreeGrafter"/>
</dbReference>
<comment type="caution">
    <text evidence="2">The sequence shown here is derived from an EMBL/GenBank/DDBJ whole genome shotgun (WGS) entry which is preliminary data.</text>
</comment>
<name>A0AA42J303_9FIRM</name>
<dbReference type="InterPro" id="IPR000182">
    <property type="entry name" value="GNAT_dom"/>
</dbReference>
<accession>A0AA42J303</accession>
<dbReference type="PROSITE" id="PS51186">
    <property type="entry name" value="GNAT"/>
    <property type="match status" value="2"/>
</dbReference>
<dbReference type="Proteomes" id="UP001169242">
    <property type="component" value="Unassembled WGS sequence"/>
</dbReference>
<feature type="domain" description="N-acetyltransferase" evidence="1">
    <location>
        <begin position="32"/>
        <end position="163"/>
    </location>
</feature>
<evidence type="ECO:0000313" key="2">
    <source>
        <dbReference type="EMBL" id="MDA3734147.1"/>
    </source>
</evidence>
<dbReference type="PANTHER" id="PTHR43415:SF6">
    <property type="entry name" value="SPERMIDINE N(1)-ACETYLTRANSFERASE"/>
    <property type="match status" value="1"/>
</dbReference>
<protein>
    <submittedName>
        <fullName evidence="2">GNAT family N-acetyltransferase</fullName>
    </submittedName>
</protein>
<dbReference type="AlphaFoldDB" id="A0AA42J303"/>
<dbReference type="EMBL" id="JAQIFT010000074">
    <property type="protein sequence ID" value="MDA3734147.1"/>
    <property type="molecule type" value="Genomic_DNA"/>
</dbReference>